<protein>
    <submittedName>
        <fullName evidence="1">Uncharacterized protein</fullName>
    </submittedName>
</protein>
<sequence length="46" mass="5587">MIKMLTLFPQKIMNYGPSPQTRYPIPEQTRLVYLKTIIKKRKYGDW</sequence>
<dbReference type="EMBL" id="BJCD01000086">
    <property type="protein sequence ID" value="GDZ96260.1"/>
    <property type="molecule type" value="Genomic_DNA"/>
</dbReference>
<gene>
    <name evidence="1" type="ORF">PA905_47500</name>
</gene>
<dbReference type="AlphaFoldDB" id="A0A4P5ZJ56"/>
<accession>A0A4P5ZJ56</accession>
<proteinExistence type="predicted"/>
<organism evidence="1 2">
    <name type="scientific">Planktothrix agardhii CCAP 1459/11A</name>
    <dbReference type="NCBI Taxonomy" id="282420"/>
    <lineage>
        <taxon>Bacteria</taxon>
        <taxon>Bacillati</taxon>
        <taxon>Cyanobacteriota</taxon>
        <taxon>Cyanophyceae</taxon>
        <taxon>Oscillatoriophycideae</taxon>
        <taxon>Oscillatoriales</taxon>
        <taxon>Microcoleaceae</taxon>
        <taxon>Planktothrix</taxon>
    </lineage>
</organism>
<evidence type="ECO:0000313" key="1">
    <source>
        <dbReference type="EMBL" id="GDZ96260.1"/>
    </source>
</evidence>
<name>A0A4P5ZJ56_PLAAG</name>
<dbReference type="Proteomes" id="UP000299794">
    <property type="component" value="Unassembled WGS sequence"/>
</dbReference>
<comment type="caution">
    <text evidence="1">The sequence shown here is derived from an EMBL/GenBank/DDBJ whole genome shotgun (WGS) entry which is preliminary data.</text>
</comment>
<reference evidence="2" key="1">
    <citation type="submission" date="2019-02" db="EMBL/GenBank/DDBJ databases">
        <title>Draft genome sequence of Planktothrix agardhii NIES-905.</title>
        <authorList>
            <person name="Yamaguchi H."/>
            <person name="Suzuki S."/>
            <person name="Kawachi M."/>
        </authorList>
    </citation>
    <scope>NUCLEOTIDE SEQUENCE [LARGE SCALE GENOMIC DNA]</scope>
    <source>
        <strain evidence="2">CCAP 1459/11A</strain>
    </source>
</reference>
<evidence type="ECO:0000313" key="2">
    <source>
        <dbReference type="Proteomes" id="UP000299794"/>
    </source>
</evidence>